<evidence type="ECO:0000259" key="3">
    <source>
        <dbReference type="SMART" id="SM00470"/>
    </source>
</evidence>
<dbReference type="PANTHER" id="PTHR33375">
    <property type="entry name" value="CHROMOSOME-PARTITIONING PROTEIN PARB-RELATED"/>
    <property type="match status" value="1"/>
</dbReference>
<reference evidence="4" key="1">
    <citation type="submission" date="2019-11" db="EMBL/GenBank/DDBJ databases">
        <title>Genomic insights into an expanded diversity of filamentous marine cyanobacteria reveals the extraordinary biosynthetic potential of Moorea and Okeania.</title>
        <authorList>
            <person name="Ferreira Leao T."/>
            <person name="Wang M."/>
            <person name="Moss N."/>
            <person name="Da Silva R."/>
            <person name="Sanders J."/>
            <person name="Nurk S."/>
            <person name="Gurevich A."/>
            <person name="Humphrey G."/>
            <person name="Reher R."/>
            <person name="Zhu Q."/>
            <person name="Belda-Ferre P."/>
            <person name="Glukhov E."/>
            <person name="Rex R."/>
            <person name="Dorrestein P.C."/>
            <person name="Knight R."/>
            <person name="Pevzner P."/>
            <person name="Gerwick W.H."/>
            <person name="Gerwick L."/>
        </authorList>
    </citation>
    <scope>NUCLEOTIDE SEQUENCE</scope>
    <source>
        <strain evidence="4">SIO1C4</strain>
    </source>
</reference>
<evidence type="ECO:0000256" key="1">
    <source>
        <dbReference type="ARBA" id="ARBA00006295"/>
    </source>
</evidence>
<dbReference type="SUPFAM" id="SSF109709">
    <property type="entry name" value="KorB DNA-binding domain-like"/>
    <property type="match status" value="1"/>
</dbReference>
<dbReference type="PANTHER" id="PTHR33375:SF7">
    <property type="entry name" value="CHROMOSOME 2-PARTITIONING PROTEIN PARB-RELATED"/>
    <property type="match status" value="1"/>
</dbReference>
<dbReference type="SMART" id="SM00470">
    <property type="entry name" value="ParB"/>
    <property type="match status" value="1"/>
</dbReference>
<comment type="caution">
    <text evidence="4">The sequence shown here is derived from an EMBL/GenBank/DDBJ whole genome shotgun (WGS) entry which is preliminary data.</text>
</comment>
<dbReference type="InterPro" id="IPR004437">
    <property type="entry name" value="ParB/RepB/Spo0J"/>
</dbReference>
<evidence type="ECO:0000313" key="4">
    <source>
        <dbReference type="EMBL" id="NER26527.1"/>
    </source>
</evidence>
<comment type="similarity">
    <text evidence="1">Belongs to the ParB family.</text>
</comment>
<dbReference type="Gene3D" id="3.90.1530.30">
    <property type="match status" value="1"/>
</dbReference>
<feature type="domain" description="ParB-like N-terminal" evidence="3">
    <location>
        <begin position="29"/>
        <end position="119"/>
    </location>
</feature>
<organism evidence="4">
    <name type="scientific">Symploca sp. SIO1C4</name>
    <dbReference type="NCBI Taxonomy" id="2607765"/>
    <lineage>
        <taxon>Bacteria</taxon>
        <taxon>Bacillati</taxon>
        <taxon>Cyanobacteriota</taxon>
        <taxon>Cyanophyceae</taxon>
        <taxon>Coleofasciculales</taxon>
        <taxon>Coleofasciculaceae</taxon>
        <taxon>Symploca</taxon>
    </lineage>
</organism>
<dbReference type="CDD" id="cd16393">
    <property type="entry name" value="SPO0J_N"/>
    <property type="match status" value="1"/>
</dbReference>
<dbReference type="FunFam" id="3.90.1530.30:FF:000001">
    <property type="entry name" value="Chromosome partitioning protein ParB"/>
    <property type="match status" value="1"/>
</dbReference>
<dbReference type="GO" id="GO:0007059">
    <property type="term" value="P:chromosome segregation"/>
    <property type="evidence" value="ECO:0007669"/>
    <property type="project" value="TreeGrafter"/>
</dbReference>
<proteinExistence type="inferred from homology"/>
<protein>
    <submittedName>
        <fullName evidence="4">ParB/RepB/Spo0J family partition protein</fullName>
    </submittedName>
</protein>
<dbReference type="SUPFAM" id="SSF110849">
    <property type="entry name" value="ParB/Sulfiredoxin"/>
    <property type="match status" value="1"/>
</dbReference>
<dbReference type="InterPro" id="IPR050336">
    <property type="entry name" value="Chromosome_partition/occlusion"/>
</dbReference>
<dbReference type="GO" id="GO:0003677">
    <property type="term" value="F:DNA binding"/>
    <property type="evidence" value="ECO:0007669"/>
    <property type="project" value="UniProtKB-KW"/>
</dbReference>
<dbReference type="Gene3D" id="1.10.10.2830">
    <property type="match status" value="1"/>
</dbReference>
<dbReference type="GO" id="GO:0005694">
    <property type="term" value="C:chromosome"/>
    <property type="evidence" value="ECO:0007669"/>
    <property type="project" value="TreeGrafter"/>
</dbReference>
<accession>A0A6B3N4M3</accession>
<dbReference type="InterPro" id="IPR036086">
    <property type="entry name" value="ParB/Sulfiredoxin_sf"/>
</dbReference>
<dbReference type="Pfam" id="PF17762">
    <property type="entry name" value="HTH_ParB"/>
    <property type="match status" value="1"/>
</dbReference>
<dbReference type="InterPro" id="IPR041468">
    <property type="entry name" value="HTH_ParB/Spo0J"/>
</dbReference>
<dbReference type="EMBL" id="JAAHFQ010000034">
    <property type="protein sequence ID" value="NER26527.1"/>
    <property type="molecule type" value="Genomic_DNA"/>
</dbReference>
<gene>
    <name evidence="4" type="ORF">F6J89_02580</name>
</gene>
<name>A0A6B3N4M3_9CYAN</name>
<sequence>MKSKVSQPYRQIKGLGLDALFGDAPTAGESVAIEAIKLPQQQPRRYFDPQKMQQLVQSVKEHGILEPLLVRGDGEGVYELVAGERRYRAALEVGLTEVPVVVRQLNDEEALQLALIENLHREDLNPVEETEGILQLIALKLGLPTTAAIKILHRMQNEVEGKVTHNVMGNSEAQVIQDIFTGLGLMTRESFVKNRLPLLNLPEEVMEALQKGQIAYTKAQVIARVKDLESRIALLSAAIQEDLSLTQIKERIKAEQKAPELPPLKKQMDATYRRLQKAKFWKDPKKRSRLEALLSEMEAILGEE</sequence>
<dbReference type="AlphaFoldDB" id="A0A6B3N4M3"/>
<dbReference type="InterPro" id="IPR003115">
    <property type="entry name" value="ParB_N"/>
</dbReference>
<keyword evidence="2" id="KW-0238">DNA-binding</keyword>
<evidence type="ECO:0000256" key="2">
    <source>
        <dbReference type="ARBA" id="ARBA00023125"/>
    </source>
</evidence>
<dbReference type="Pfam" id="PF02195">
    <property type="entry name" value="ParB_N"/>
    <property type="match status" value="1"/>
</dbReference>
<dbReference type="NCBIfam" id="TIGR00180">
    <property type="entry name" value="parB_part"/>
    <property type="match status" value="1"/>
</dbReference>